<dbReference type="AlphaFoldDB" id="A0A0C9WHH7"/>
<reference evidence="1 2" key="1">
    <citation type="submission" date="2014-04" db="EMBL/GenBank/DDBJ databases">
        <authorList>
            <consortium name="DOE Joint Genome Institute"/>
            <person name="Kuo A."/>
            <person name="Kohler A."/>
            <person name="Nagy L.G."/>
            <person name="Floudas D."/>
            <person name="Copeland A."/>
            <person name="Barry K.W."/>
            <person name="Cichocki N."/>
            <person name="Veneault-Fourrey C."/>
            <person name="LaButti K."/>
            <person name="Lindquist E.A."/>
            <person name="Lipzen A."/>
            <person name="Lundell T."/>
            <person name="Morin E."/>
            <person name="Murat C."/>
            <person name="Sun H."/>
            <person name="Tunlid A."/>
            <person name="Henrissat B."/>
            <person name="Grigoriev I.V."/>
            <person name="Hibbett D.S."/>
            <person name="Martin F."/>
            <person name="Nordberg H.P."/>
            <person name="Cantor M.N."/>
            <person name="Hua S.X."/>
        </authorList>
    </citation>
    <scope>NUCLEOTIDE SEQUENCE [LARGE SCALE GENOMIC DNA]</scope>
    <source>
        <strain evidence="1 2">LaAM-08-1</strain>
    </source>
</reference>
<protein>
    <submittedName>
        <fullName evidence="1">Uncharacterized protein</fullName>
    </submittedName>
</protein>
<organism evidence="1 2">
    <name type="scientific">Laccaria amethystina LaAM-08-1</name>
    <dbReference type="NCBI Taxonomy" id="1095629"/>
    <lineage>
        <taxon>Eukaryota</taxon>
        <taxon>Fungi</taxon>
        <taxon>Dikarya</taxon>
        <taxon>Basidiomycota</taxon>
        <taxon>Agaricomycotina</taxon>
        <taxon>Agaricomycetes</taxon>
        <taxon>Agaricomycetidae</taxon>
        <taxon>Agaricales</taxon>
        <taxon>Agaricineae</taxon>
        <taxon>Hydnangiaceae</taxon>
        <taxon>Laccaria</taxon>
    </lineage>
</organism>
<name>A0A0C9WHH7_9AGAR</name>
<accession>A0A0C9WHH7</accession>
<evidence type="ECO:0000313" key="1">
    <source>
        <dbReference type="EMBL" id="KIJ91214.1"/>
    </source>
</evidence>
<gene>
    <name evidence="1" type="ORF">K443DRAFT_115326</name>
</gene>
<sequence>PNTPQIVFTLEHAICTGGHFYATSTLQDTLYGLEHNFFIGHLVTNTEHISSRLLLRRFAHFFHKRLIGDFTSLTGRYNPHLPNLEHFEGVLDLFALCTIVELMNILHPGTYRENGLSRLERDECAVARGKCRDILQWFFAQYVLFDNKNNSPVNGPAIYWEYLA</sequence>
<keyword evidence="2" id="KW-1185">Reference proteome</keyword>
<reference evidence="2" key="2">
    <citation type="submission" date="2015-01" db="EMBL/GenBank/DDBJ databases">
        <title>Evolutionary Origins and Diversification of the Mycorrhizal Mutualists.</title>
        <authorList>
            <consortium name="DOE Joint Genome Institute"/>
            <consortium name="Mycorrhizal Genomics Consortium"/>
            <person name="Kohler A."/>
            <person name="Kuo A."/>
            <person name="Nagy L.G."/>
            <person name="Floudas D."/>
            <person name="Copeland A."/>
            <person name="Barry K.W."/>
            <person name="Cichocki N."/>
            <person name="Veneault-Fourrey C."/>
            <person name="LaButti K."/>
            <person name="Lindquist E.A."/>
            <person name="Lipzen A."/>
            <person name="Lundell T."/>
            <person name="Morin E."/>
            <person name="Murat C."/>
            <person name="Riley R."/>
            <person name="Ohm R."/>
            <person name="Sun H."/>
            <person name="Tunlid A."/>
            <person name="Henrissat B."/>
            <person name="Grigoriev I.V."/>
            <person name="Hibbett D.S."/>
            <person name="Martin F."/>
        </authorList>
    </citation>
    <scope>NUCLEOTIDE SEQUENCE [LARGE SCALE GENOMIC DNA]</scope>
    <source>
        <strain evidence="2">LaAM-08-1</strain>
    </source>
</reference>
<dbReference type="HOGENOM" id="CLU_1598432_0_0_1"/>
<evidence type="ECO:0000313" key="2">
    <source>
        <dbReference type="Proteomes" id="UP000054477"/>
    </source>
</evidence>
<dbReference type="OrthoDB" id="3270451at2759"/>
<proteinExistence type="predicted"/>
<feature type="non-terminal residue" evidence="1">
    <location>
        <position position="164"/>
    </location>
</feature>
<dbReference type="Proteomes" id="UP000054477">
    <property type="component" value="Unassembled WGS sequence"/>
</dbReference>
<dbReference type="EMBL" id="KN839038">
    <property type="protein sequence ID" value="KIJ91214.1"/>
    <property type="molecule type" value="Genomic_DNA"/>
</dbReference>